<evidence type="ECO:0000259" key="1">
    <source>
        <dbReference type="Pfam" id="PF04195"/>
    </source>
</evidence>
<dbReference type="Proteomes" id="UP001157418">
    <property type="component" value="Unassembled WGS sequence"/>
</dbReference>
<dbReference type="EMBL" id="CAKMRJ010005523">
    <property type="protein sequence ID" value="CAH1446763.1"/>
    <property type="molecule type" value="Genomic_DNA"/>
</dbReference>
<name>A0AAU9P9T6_9ASTR</name>
<dbReference type="AlphaFoldDB" id="A0AAU9P9T6"/>
<protein>
    <recommendedName>
        <fullName evidence="1">Transposase (putative) gypsy type domain-containing protein</fullName>
    </recommendedName>
</protein>
<comment type="caution">
    <text evidence="2">The sequence shown here is derived from an EMBL/GenBank/DDBJ whole genome shotgun (WGS) entry which is preliminary data.</text>
</comment>
<evidence type="ECO:0000313" key="3">
    <source>
        <dbReference type="Proteomes" id="UP001157418"/>
    </source>
</evidence>
<feature type="domain" description="Transposase (putative) gypsy type" evidence="1">
    <location>
        <begin position="48"/>
        <end position="113"/>
    </location>
</feature>
<accession>A0AAU9P9T6</accession>
<reference evidence="2 3" key="1">
    <citation type="submission" date="2022-01" db="EMBL/GenBank/DDBJ databases">
        <authorList>
            <person name="Xiong W."/>
            <person name="Schranz E."/>
        </authorList>
    </citation>
    <scope>NUCLEOTIDE SEQUENCE [LARGE SCALE GENOMIC DNA]</scope>
</reference>
<dbReference type="Pfam" id="PF04195">
    <property type="entry name" value="Transposase_28"/>
    <property type="match status" value="1"/>
</dbReference>
<gene>
    <name evidence="2" type="ORF">LVIROSA_LOCUS32433</name>
</gene>
<keyword evidence="3" id="KW-1185">Reference proteome</keyword>
<evidence type="ECO:0000313" key="2">
    <source>
        <dbReference type="EMBL" id="CAH1446763.1"/>
    </source>
</evidence>
<sequence length="229" mass="25455">MSAVASEVDCYMLERYSHGFHLSLILGFQVPSSSSSVLDSPPGKVGFYLRHLMCGLLLPPSRFFLEVLCYYKVHLVQLFPNAVSKIVTFEVFFCVAHEIPLDVSLFCYFYRLKKCGDWFSFSSRHFPLSPDLARPNGNWKNGSKCSFQLTSYLAGDIPPESIVVDEMVPDQNMDQMPVTPEFPPALPGFGSNAFYIEQLLDTSCPVIGSVQVGSFRSIEVVPPLGVSSS</sequence>
<proteinExistence type="predicted"/>
<dbReference type="InterPro" id="IPR007321">
    <property type="entry name" value="Transposase_28"/>
</dbReference>
<organism evidence="2 3">
    <name type="scientific">Lactuca virosa</name>
    <dbReference type="NCBI Taxonomy" id="75947"/>
    <lineage>
        <taxon>Eukaryota</taxon>
        <taxon>Viridiplantae</taxon>
        <taxon>Streptophyta</taxon>
        <taxon>Embryophyta</taxon>
        <taxon>Tracheophyta</taxon>
        <taxon>Spermatophyta</taxon>
        <taxon>Magnoliopsida</taxon>
        <taxon>eudicotyledons</taxon>
        <taxon>Gunneridae</taxon>
        <taxon>Pentapetalae</taxon>
        <taxon>asterids</taxon>
        <taxon>campanulids</taxon>
        <taxon>Asterales</taxon>
        <taxon>Asteraceae</taxon>
        <taxon>Cichorioideae</taxon>
        <taxon>Cichorieae</taxon>
        <taxon>Lactucinae</taxon>
        <taxon>Lactuca</taxon>
    </lineage>
</organism>